<dbReference type="HAMAP" id="MF_01635">
    <property type="entry name" value="UbiA"/>
    <property type="match status" value="1"/>
</dbReference>
<accession>A0A6S6QVS5</accession>
<evidence type="ECO:0000256" key="2">
    <source>
        <dbReference type="ARBA" id="ARBA00004141"/>
    </source>
</evidence>
<evidence type="ECO:0000313" key="14">
    <source>
        <dbReference type="Proteomes" id="UP000515317"/>
    </source>
</evidence>
<evidence type="ECO:0000256" key="1">
    <source>
        <dbReference type="ARBA" id="ARBA00001946"/>
    </source>
</evidence>
<sequence length="309" mass="33685">MVTSSSDAPPGNWVDRHAPDWLKPFARLARWDRPIGVWLLFWPCAWSTALVATATGKPAPDLFHLVLFLIGAFVMRGAGCTWNDIVDRDIDAKIARTASRPLPSGQITTKAAAGFLVLQLVVALVVLRQFNLITMALGFLAIFPVVTYPFMKRITWWPQAVLGICFGWGALMGWAAAEATVPGTPSLLLFLGCVFWIIGYDTIYALQDIEDDALAGVRSTARLFGAKVKPWLWGFYGGTVILIAGALIAANAGFAAWLGLFAFSAHLVWQVRVLDPQDPKHALMLFRSNRTAGLILFAGFVADAALRAL</sequence>
<dbReference type="UniPathway" id="UPA00232"/>
<feature type="transmembrane region" description="Helical" evidence="11">
    <location>
        <begin position="107"/>
        <end position="126"/>
    </location>
</feature>
<dbReference type="InterPro" id="IPR039653">
    <property type="entry name" value="Prenyltransferase"/>
</dbReference>
<dbReference type="FunFam" id="1.20.120.1780:FF:000001">
    <property type="entry name" value="4-hydroxybenzoate octaprenyltransferase"/>
    <property type="match status" value="1"/>
</dbReference>
<dbReference type="InterPro" id="IPR044878">
    <property type="entry name" value="UbiA_sf"/>
</dbReference>
<evidence type="ECO:0000256" key="9">
    <source>
        <dbReference type="ARBA" id="ARBA00022989"/>
    </source>
</evidence>
<dbReference type="RefSeq" id="WP_222875302.1">
    <property type="nucleotide sequence ID" value="NZ_AP023361.1"/>
</dbReference>
<dbReference type="Gene3D" id="1.20.120.1780">
    <property type="entry name" value="UbiA prenyltransferase"/>
    <property type="match status" value="1"/>
</dbReference>
<keyword evidence="10 11" id="KW-0472">Membrane</keyword>
<dbReference type="InterPro" id="IPR000537">
    <property type="entry name" value="UbiA_prenyltransferase"/>
</dbReference>
<evidence type="ECO:0000256" key="4">
    <source>
        <dbReference type="ARBA" id="ARBA00022475"/>
    </source>
</evidence>
<dbReference type="InterPro" id="IPR006370">
    <property type="entry name" value="HB_polyprenyltransferase-like"/>
</dbReference>
<dbReference type="NCBIfam" id="TIGR01474">
    <property type="entry name" value="ubiA_proteo"/>
    <property type="match status" value="1"/>
</dbReference>
<keyword evidence="14" id="KW-1185">Reference proteome</keyword>
<keyword evidence="6 11" id="KW-0808">Transferase</keyword>
<evidence type="ECO:0000256" key="6">
    <source>
        <dbReference type="ARBA" id="ARBA00022679"/>
    </source>
</evidence>
<dbReference type="GO" id="GO:0005886">
    <property type="term" value="C:plasma membrane"/>
    <property type="evidence" value="ECO:0007669"/>
    <property type="project" value="UniProtKB-SubCell"/>
</dbReference>
<keyword evidence="9 11" id="KW-1133">Transmembrane helix</keyword>
<feature type="transmembrane region" description="Helical" evidence="11">
    <location>
        <begin position="62"/>
        <end position="86"/>
    </location>
</feature>
<dbReference type="KEGG" id="tso:IZ6_24100"/>
<evidence type="ECO:0000256" key="11">
    <source>
        <dbReference type="HAMAP-Rule" id="MF_01635"/>
    </source>
</evidence>
<comment type="catalytic activity">
    <reaction evidence="11">
        <text>all-trans-octaprenyl diphosphate + 4-hydroxybenzoate = 4-hydroxy-3-(all-trans-octaprenyl)benzoate + diphosphate</text>
        <dbReference type="Rhea" id="RHEA:27782"/>
        <dbReference type="ChEBI" id="CHEBI:1617"/>
        <dbReference type="ChEBI" id="CHEBI:17879"/>
        <dbReference type="ChEBI" id="CHEBI:33019"/>
        <dbReference type="ChEBI" id="CHEBI:57711"/>
        <dbReference type="EC" id="2.5.1.39"/>
    </reaction>
</comment>
<gene>
    <name evidence="11 13" type="primary">ubiA</name>
    <name evidence="13" type="ORF">IZ6_24100</name>
</gene>
<dbReference type="GO" id="GO:0008412">
    <property type="term" value="F:4-hydroxybenzoate polyprenyltransferase activity"/>
    <property type="evidence" value="ECO:0007669"/>
    <property type="project" value="UniProtKB-UniRule"/>
</dbReference>
<keyword evidence="8 11" id="KW-0812">Transmembrane</keyword>
<comment type="cofactor">
    <cofactor evidence="1 11">
        <name>Mg(2+)</name>
        <dbReference type="ChEBI" id="CHEBI:18420"/>
    </cofactor>
</comment>
<reference evidence="13 14" key="1">
    <citation type="submission" date="2020-08" db="EMBL/GenBank/DDBJ databases">
        <title>Genome sequence of Rhizobiales bacterium strain IZ6.</title>
        <authorList>
            <person name="Nakai R."/>
            <person name="Naganuma T."/>
        </authorList>
    </citation>
    <scope>NUCLEOTIDE SEQUENCE [LARGE SCALE GENOMIC DNA]</scope>
    <source>
        <strain evidence="13 14">IZ6</strain>
    </source>
</reference>
<dbReference type="FunFam" id="1.10.357.140:FF:000003">
    <property type="entry name" value="4-hydroxybenzoate polyprenyltransferase, mitochondrial"/>
    <property type="match status" value="1"/>
</dbReference>
<comment type="pathway">
    <text evidence="11">Cofactor biosynthesis; ubiquinone biosynthesis.</text>
</comment>
<dbReference type="EMBL" id="AP023361">
    <property type="protein sequence ID" value="BCJ91675.1"/>
    <property type="molecule type" value="Genomic_DNA"/>
</dbReference>
<dbReference type="PANTHER" id="PTHR11048">
    <property type="entry name" value="PRENYLTRANSFERASES"/>
    <property type="match status" value="1"/>
</dbReference>
<evidence type="ECO:0000256" key="5">
    <source>
        <dbReference type="ARBA" id="ARBA00022519"/>
    </source>
</evidence>
<proteinExistence type="inferred from homology"/>
<evidence type="ECO:0000256" key="12">
    <source>
        <dbReference type="NCBIfam" id="TIGR01474"/>
    </source>
</evidence>
<feature type="transmembrane region" description="Helical" evidence="11">
    <location>
        <begin position="187"/>
        <end position="207"/>
    </location>
</feature>
<comment type="similarity">
    <text evidence="3 11">Belongs to the UbiA prenyltransferase family.</text>
</comment>
<dbReference type="Proteomes" id="UP000515317">
    <property type="component" value="Chromosome"/>
</dbReference>
<comment type="function">
    <text evidence="11">Catalyzes the prenylation of para-hydroxybenzoate (PHB) with an all-trans polyprenyl group. Mediates the second step in the final reaction sequence of ubiquinone-8 (UQ-8) biosynthesis, which is the condensation of the polyisoprenoid side chain with PHB, generating the first membrane-bound Q intermediate 3-octaprenyl-4-hydroxybenzoate.</text>
</comment>
<organism evidence="13 14">
    <name type="scientific">Terrihabitans soli</name>
    <dbReference type="NCBI Taxonomy" id="708113"/>
    <lineage>
        <taxon>Bacteria</taxon>
        <taxon>Pseudomonadati</taxon>
        <taxon>Pseudomonadota</taxon>
        <taxon>Alphaproteobacteria</taxon>
        <taxon>Hyphomicrobiales</taxon>
        <taxon>Terrihabitans</taxon>
    </lineage>
</organism>
<name>A0A6S6QVS5_9HYPH</name>
<feature type="transmembrane region" description="Helical" evidence="11">
    <location>
        <begin position="35"/>
        <end position="56"/>
    </location>
</feature>
<protein>
    <recommendedName>
        <fullName evidence="11 12">4-hydroxybenzoate octaprenyltransferase</fullName>
        <ecNumber evidence="11 12">2.5.1.39</ecNumber>
    </recommendedName>
    <alternativeName>
        <fullName evidence="11">4-HB polyprenyltransferase</fullName>
    </alternativeName>
</protein>
<dbReference type="CDD" id="cd13959">
    <property type="entry name" value="PT_UbiA_COQ2"/>
    <property type="match status" value="1"/>
</dbReference>
<keyword evidence="4 11" id="KW-1003">Cell membrane</keyword>
<dbReference type="Pfam" id="PF01040">
    <property type="entry name" value="UbiA"/>
    <property type="match status" value="1"/>
</dbReference>
<dbReference type="PANTHER" id="PTHR11048:SF28">
    <property type="entry name" value="4-HYDROXYBENZOATE POLYPRENYLTRANSFERASE, MITOCHONDRIAL"/>
    <property type="match status" value="1"/>
</dbReference>
<keyword evidence="5 11" id="KW-0997">Cell inner membrane</keyword>
<comment type="subcellular location">
    <subcellularLocation>
        <location evidence="11">Cell inner membrane</location>
        <topology evidence="11">Multi-pass membrane protein</topology>
    </subcellularLocation>
    <subcellularLocation>
        <location evidence="2">Membrane</location>
        <topology evidence="2">Multi-pass membrane protein</topology>
    </subcellularLocation>
</comment>
<evidence type="ECO:0000256" key="7">
    <source>
        <dbReference type="ARBA" id="ARBA00022688"/>
    </source>
</evidence>
<evidence type="ECO:0000256" key="8">
    <source>
        <dbReference type="ARBA" id="ARBA00022692"/>
    </source>
</evidence>
<dbReference type="EC" id="2.5.1.39" evidence="11 12"/>
<evidence type="ECO:0000313" key="13">
    <source>
        <dbReference type="EMBL" id="BCJ91675.1"/>
    </source>
</evidence>
<dbReference type="Gene3D" id="1.10.357.140">
    <property type="entry name" value="UbiA prenyltransferase"/>
    <property type="match status" value="1"/>
</dbReference>
<evidence type="ECO:0000256" key="3">
    <source>
        <dbReference type="ARBA" id="ARBA00005985"/>
    </source>
</evidence>
<keyword evidence="11" id="KW-0460">Magnesium</keyword>
<feature type="transmembrane region" description="Helical" evidence="11">
    <location>
        <begin position="132"/>
        <end position="150"/>
    </location>
</feature>
<dbReference type="AlphaFoldDB" id="A0A6S6QVS5"/>
<evidence type="ECO:0000256" key="10">
    <source>
        <dbReference type="ARBA" id="ARBA00023136"/>
    </source>
</evidence>
<keyword evidence="7 11" id="KW-0831">Ubiquinone biosynthesis</keyword>
<feature type="transmembrane region" description="Helical" evidence="11">
    <location>
        <begin position="157"/>
        <end position="175"/>
    </location>
</feature>
<dbReference type="GO" id="GO:0006744">
    <property type="term" value="P:ubiquinone biosynthetic process"/>
    <property type="evidence" value="ECO:0007669"/>
    <property type="project" value="UniProtKB-UniRule"/>
</dbReference>